<dbReference type="RefSeq" id="WP_342805228.1">
    <property type="nucleotide sequence ID" value="NZ_JAOPJZ010000001.1"/>
</dbReference>
<dbReference type="InterPro" id="IPR036388">
    <property type="entry name" value="WH-like_DNA-bd_sf"/>
</dbReference>
<evidence type="ECO:0000259" key="1">
    <source>
        <dbReference type="SMART" id="SM00849"/>
    </source>
</evidence>
<dbReference type="InterPro" id="IPR036866">
    <property type="entry name" value="RibonucZ/Hydroxyglut_hydro"/>
</dbReference>
<dbReference type="Proteomes" id="UP001321047">
    <property type="component" value="Unassembled WGS sequence"/>
</dbReference>
<dbReference type="InterPro" id="IPR001279">
    <property type="entry name" value="Metallo-B-lactamas"/>
</dbReference>
<dbReference type="PANTHER" id="PTHR23131">
    <property type="entry name" value="ENDORIBONUCLEASE LACTB2"/>
    <property type="match status" value="1"/>
</dbReference>
<dbReference type="Pfam" id="PF00753">
    <property type="entry name" value="Lactamase_B"/>
    <property type="match status" value="1"/>
</dbReference>
<dbReference type="PANTHER" id="PTHR23131:SF0">
    <property type="entry name" value="ENDORIBONUCLEASE LACTB2"/>
    <property type="match status" value="1"/>
</dbReference>
<gene>
    <name evidence="2" type="ORF">OB919_00340</name>
</gene>
<dbReference type="InterPro" id="IPR050662">
    <property type="entry name" value="Sec-metab_biosynth-thioest"/>
</dbReference>
<dbReference type="SMART" id="SM00849">
    <property type="entry name" value="Lactamase_B"/>
    <property type="match status" value="1"/>
</dbReference>
<dbReference type="AlphaFoldDB" id="A0AAP2Z6T1"/>
<reference evidence="2 3" key="1">
    <citation type="submission" date="2022-09" db="EMBL/GenBank/DDBJ databases">
        <title>Enrichment on poylsaccharides allowed isolation of novel metabolic and taxonomic groups of Haloarchaea.</title>
        <authorList>
            <person name="Sorokin D.Y."/>
            <person name="Elcheninov A.G."/>
            <person name="Khizhniak T.V."/>
            <person name="Kolganova T.V."/>
            <person name="Kublanov I.V."/>
        </authorList>
    </citation>
    <scope>NUCLEOTIDE SEQUENCE [LARGE SCALE GENOMIC DNA]</scope>
    <source>
        <strain evidence="2 3">AArc-curdl1</strain>
    </source>
</reference>
<name>A0AAP2Z6T1_9EURY</name>
<feature type="domain" description="Metallo-beta-lactamase" evidence="1">
    <location>
        <begin position="19"/>
        <end position="186"/>
    </location>
</feature>
<sequence length="267" mass="28342">MLEVTRVPLSVPGPVPTGRTNAYIIGDDPAVLVDPATRDSRLENALSNRTVEHIFVTHCHPDHVGGVATYAETFGATVWARAGRESPFTEATGIEPDKRFAPGETISLEGGTFECIDAPGHTPGHVVFALRGVAGSSAPPAAILVGDCAIADGSVAVTAPEGDMRAYLSTLRRLRTHDAQRLYPGHGPAIEAPREALERLLAHRLERERRVLAAVDDGAASPEAIVDVAYEKDVSHVFDLARATVVAHLEKLAVEGALTWDGTRATV</sequence>
<dbReference type="Gene3D" id="3.60.15.10">
    <property type="entry name" value="Ribonuclease Z/Hydroxyacylglutathione hydrolase-like"/>
    <property type="match status" value="1"/>
</dbReference>
<keyword evidence="3" id="KW-1185">Reference proteome</keyword>
<proteinExistence type="predicted"/>
<dbReference type="Gene3D" id="1.10.10.10">
    <property type="entry name" value="Winged helix-like DNA-binding domain superfamily/Winged helix DNA-binding domain"/>
    <property type="match status" value="1"/>
</dbReference>
<dbReference type="EMBL" id="JAOPJZ010000001">
    <property type="protein sequence ID" value="MCU4750439.1"/>
    <property type="molecule type" value="Genomic_DNA"/>
</dbReference>
<evidence type="ECO:0000313" key="2">
    <source>
        <dbReference type="EMBL" id="MCU4750439.1"/>
    </source>
</evidence>
<dbReference type="SUPFAM" id="SSF56281">
    <property type="entry name" value="Metallo-hydrolase/oxidoreductase"/>
    <property type="match status" value="1"/>
</dbReference>
<comment type="caution">
    <text evidence="2">The sequence shown here is derived from an EMBL/GenBank/DDBJ whole genome shotgun (WGS) entry which is preliminary data.</text>
</comment>
<protein>
    <submittedName>
        <fullName evidence="2">MBL fold metallo-hydrolase</fullName>
    </submittedName>
</protein>
<organism evidence="2 3">
    <name type="scientific">Natronosalvus hydrolyticus</name>
    <dbReference type="NCBI Taxonomy" id="2979988"/>
    <lineage>
        <taxon>Archaea</taxon>
        <taxon>Methanobacteriati</taxon>
        <taxon>Methanobacteriota</taxon>
        <taxon>Stenosarchaea group</taxon>
        <taxon>Halobacteria</taxon>
        <taxon>Halobacteriales</taxon>
        <taxon>Natrialbaceae</taxon>
        <taxon>Natronosalvus</taxon>
    </lineage>
</organism>
<accession>A0AAP2Z6T1</accession>
<evidence type="ECO:0000313" key="3">
    <source>
        <dbReference type="Proteomes" id="UP001321047"/>
    </source>
</evidence>